<evidence type="ECO:0000313" key="12">
    <source>
        <dbReference type="EMBL" id="PKM87065.1"/>
    </source>
</evidence>
<evidence type="ECO:0000256" key="2">
    <source>
        <dbReference type="ARBA" id="ARBA00010231"/>
    </source>
</evidence>
<evidence type="ECO:0000259" key="8">
    <source>
        <dbReference type="Pfam" id="PF00408"/>
    </source>
</evidence>
<dbReference type="Gene3D" id="3.40.120.10">
    <property type="entry name" value="Alpha-D-Glucose-1,6-Bisphosphate, subunit A, domain 3"/>
    <property type="match status" value="3"/>
</dbReference>
<dbReference type="GO" id="GO:0000287">
    <property type="term" value="F:magnesium ion binding"/>
    <property type="evidence" value="ECO:0007669"/>
    <property type="project" value="InterPro"/>
</dbReference>
<evidence type="ECO:0000256" key="4">
    <source>
        <dbReference type="ARBA" id="ARBA00022723"/>
    </source>
</evidence>
<dbReference type="InterPro" id="IPR005843">
    <property type="entry name" value="A-D-PHexomutase_C"/>
</dbReference>
<dbReference type="GO" id="GO:0005975">
    <property type="term" value="P:carbohydrate metabolic process"/>
    <property type="evidence" value="ECO:0007669"/>
    <property type="project" value="InterPro"/>
</dbReference>
<feature type="domain" description="Alpha-D-phosphohexomutase alpha/beta/alpha" evidence="11">
    <location>
        <begin position="273"/>
        <end position="377"/>
    </location>
</feature>
<dbReference type="PANTHER" id="PTHR43771:SF1">
    <property type="entry name" value="PHOSPHOMANNOMUTASE"/>
    <property type="match status" value="1"/>
</dbReference>
<dbReference type="InterPro" id="IPR005844">
    <property type="entry name" value="A-D-PHexomutase_a/b/a-I"/>
</dbReference>
<dbReference type="PROSITE" id="PS00710">
    <property type="entry name" value="PGM_PMM"/>
    <property type="match status" value="1"/>
</dbReference>
<organism evidence="12 13">
    <name type="scientific">Candidatus Falkowbacteria bacterium HGW-Falkowbacteria-2</name>
    <dbReference type="NCBI Taxonomy" id="2013769"/>
    <lineage>
        <taxon>Bacteria</taxon>
        <taxon>Candidatus Falkowiibacteriota</taxon>
    </lineage>
</organism>
<dbReference type="Pfam" id="PF00408">
    <property type="entry name" value="PGM_PMM_IV"/>
    <property type="match status" value="1"/>
</dbReference>
<evidence type="ECO:0000313" key="13">
    <source>
        <dbReference type="Proteomes" id="UP000233325"/>
    </source>
</evidence>
<dbReference type="SUPFAM" id="SSF53738">
    <property type="entry name" value="Phosphoglucomutase, first 3 domains"/>
    <property type="match status" value="3"/>
</dbReference>
<dbReference type="InterPro" id="IPR005846">
    <property type="entry name" value="A-D-PHexomutase_a/b/a-III"/>
</dbReference>
<dbReference type="PRINTS" id="PR00509">
    <property type="entry name" value="PGMPMM"/>
</dbReference>
<evidence type="ECO:0000256" key="7">
    <source>
        <dbReference type="RuleBase" id="RU004326"/>
    </source>
</evidence>
<comment type="similarity">
    <text evidence="2 7">Belongs to the phosphohexose mutase family.</text>
</comment>
<evidence type="ECO:0000259" key="9">
    <source>
        <dbReference type="Pfam" id="PF02878"/>
    </source>
</evidence>
<feature type="domain" description="Alpha-D-phosphohexomutase alpha/beta/alpha" evidence="9">
    <location>
        <begin position="6"/>
        <end position="130"/>
    </location>
</feature>
<keyword evidence="4 7" id="KW-0479">Metal-binding</keyword>
<sequence length="459" mass="50471">MFNPSIFKAYDIRGIYETDFDLAFVARLAHAFAALRRADGDTDANKPLTIIVARDMRLSSPAISAALIAGLQSAGVKVIDAGLLSTPAFYFTVSNQKADGGIMVSASHNPKEWNGFKLVRAMSRPISGDSGINWMRDEILKSEEFDIIEEELHPVETLANAAEAQLEHDLTHINVASIKPMRIVADAANSMGAQYLELLASKLPVQLEKLNFTLDGSFPAHEADPLKSENLEALSQAVKNSGADLGIATDGDGDRVFFVDEKGDLVDPAIIRGLLAQIFLKEKPGSKIGYDVRPGKITVDLITANGGVPVPSRVGHSLIKEQMLAENAYFAGESSGHFFLNLEIGCFEMPMIMIGKLLALFSQSNMSVSEFLKPYRRYFHSGEINRSVKDKDKIFQALQDSYKDGEKSLLDGISITYPNFWFNVRGSNTEDKVRLNLEADSFEVMVAKRDEVLKLIENT</sequence>
<keyword evidence="3" id="KW-0597">Phosphoprotein</keyword>
<evidence type="ECO:0000256" key="1">
    <source>
        <dbReference type="ARBA" id="ARBA00001946"/>
    </source>
</evidence>
<evidence type="ECO:0000256" key="6">
    <source>
        <dbReference type="ARBA" id="ARBA00023235"/>
    </source>
</evidence>
<feature type="domain" description="Alpha-D-phosphohexomutase C-terminal" evidence="8">
    <location>
        <begin position="383"/>
        <end position="445"/>
    </location>
</feature>
<evidence type="ECO:0000259" key="11">
    <source>
        <dbReference type="Pfam" id="PF02880"/>
    </source>
</evidence>
<dbReference type="Pfam" id="PF02880">
    <property type="entry name" value="PGM_PMM_III"/>
    <property type="match status" value="1"/>
</dbReference>
<comment type="cofactor">
    <cofactor evidence="1">
        <name>Mg(2+)</name>
        <dbReference type="ChEBI" id="CHEBI:18420"/>
    </cofactor>
</comment>
<dbReference type="InterPro" id="IPR036900">
    <property type="entry name" value="A-D-PHexomutase_C_sf"/>
</dbReference>
<proteinExistence type="inferred from homology"/>
<dbReference type="Gene3D" id="3.30.310.50">
    <property type="entry name" value="Alpha-D-phosphohexomutase, C-terminal domain"/>
    <property type="match status" value="1"/>
</dbReference>
<dbReference type="InterPro" id="IPR005845">
    <property type="entry name" value="A-D-PHexomutase_a/b/a-II"/>
</dbReference>
<name>A0A2N2DX69_9BACT</name>
<dbReference type="Proteomes" id="UP000233325">
    <property type="component" value="Unassembled WGS sequence"/>
</dbReference>
<dbReference type="PANTHER" id="PTHR43771">
    <property type="entry name" value="PHOSPHOMANNOMUTASE"/>
    <property type="match status" value="1"/>
</dbReference>
<protein>
    <submittedName>
        <fullName evidence="12">Phosphomannomutase/phosphoglucomutase</fullName>
    </submittedName>
</protein>
<comment type="caution">
    <text evidence="12">The sequence shown here is derived from an EMBL/GenBank/DDBJ whole genome shotgun (WGS) entry which is preliminary data.</text>
</comment>
<dbReference type="InterPro" id="IPR016066">
    <property type="entry name" value="A-D-PHexomutase_CS"/>
</dbReference>
<reference evidence="12 13" key="1">
    <citation type="journal article" date="2017" name="ISME J.">
        <title>Potential for microbial H2 and metal transformations associated with novel bacteria and archaea in deep terrestrial subsurface sediments.</title>
        <authorList>
            <person name="Hernsdorf A.W."/>
            <person name="Amano Y."/>
            <person name="Miyakawa K."/>
            <person name="Ise K."/>
            <person name="Suzuki Y."/>
            <person name="Anantharaman K."/>
            <person name="Probst A."/>
            <person name="Burstein D."/>
            <person name="Thomas B.C."/>
            <person name="Banfield J.F."/>
        </authorList>
    </citation>
    <scope>NUCLEOTIDE SEQUENCE [LARGE SCALE GENOMIC DNA]</scope>
    <source>
        <strain evidence="12">HGW-Falkowbacteria-2</strain>
    </source>
</reference>
<gene>
    <name evidence="12" type="primary">manB</name>
    <name evidence="12" type="ORF">CVU83_03445</name>
</gene>
<dbReference type="Pfam" id="PF02878">
    <property type="entry name" value="PGM_PMM_I"/>
    <property type="match status" value="1"/>
</dbReference>
<evidence type="ECO:0000256" key="3">
    <source>
        <dbReference type="ARBA" id="ARBA00022553"/>
    </source>
</evidence>
<evidence type="ECO:0000256" key="5">
    <source>
        <dbReference type="ARBA" id="ARBA00022842"/>
    </source>
</evidence>
<accession>A0A2N2DX69</accession>
<dbReference type="SUPFAM" id="SSF55957">
    <property type="entry name" value="Phosphoglucomutase, C-terminal domain"/>
    <property type="match status" value="1"/>
</dbReference>
<keyword evidence="5 7" id="KW-0460">Magnesium</keyword>
<dbReference type="InterPro" id="IPR016055">
    <property type="entry name" value="A-D-PHexomutase_a/b/a-I/II/III"/>
</dbReference>
<evidence type="ECO:0000259" key="10">
    <source>
        <dbReference type="Pfam" id="PF02879"/>
    </source>
</evidence>
<dbReference type="CDD" id="cd03089">
    <property type="entry name" value="PMM_PGM"/>
    <property type="match status" value="1"/>
</dbReference>
<dbReference type="Pfam" id="PF02879">
    <property type="entry name" value="PGM_PMM_II"/>
    <property type="match status" value="1"/>
</dbReference>
<dbReference type="AlphaFoldDB" id="A0A2N2DX69"/>
<dbReference type="GO" id="GO:0016868">
    <property type="term" value="F:intramolecular phosphotransferase activity"/>
    <property type="evidence" value="ECO:0007669"/>
    <property type="project" value="InterPro"/>
</dbReference>
<feature type="domain" description="Alpha-D-phosphohexomutase alpha/beta/alpha" evidence="10">
    <location>
        <begin position="174"/>
        <end position="263"/>
    </location>
</feature>
<keyword evidence="6" id="KW-0413">Isomerase</keyword>
<dbReference type="InterPro" id="IPR005841">
    <property type="entry name" value="Alpha-D-phosphohexomutase_SF"/>
</dbReference>
<dbReference type="EMBL" id="PHAH01000057">
    <property type="protein sequence ID" value="PKM87065.1"/>
    <property type="molecule type" value="Genomic_DNA"/>
</dbReference>